<protein>
    <submittedName>
        <fullName evidence="2">Uncharacterized protein</fullName>
    </submittedName>
</protein>
<sequence>MAMRAESMPEPESPVASAAAVAAENAGARLDSSTRPFEFRSANPAWPLVGADDGCQLSVRIRALPQHADRDLVLSYELIRVDDGVMVGREQTDLRLDASGDSTAIAIAASSPRIAGVYEIRCRLSEKTDRIWSRLTGSENELASVQTPWMVFQDLGEPTESAAQSGPAIAPLQWRQRGPIRPLDPSDWQPLGWMPNGATQLVPKVKRVSESLPFTPRRAASGNEPHTIGPGESWIGLLSDLNVHQPYQLSLTLTEPKAPSPPKTVRIEFANRPDFDPVTDSLSVQLGRPMDVSSEDDAAVITQQILHYAHRDNEFVRITNDSSDHPLSVESLVLAEQDVDRSAPQTAPPTRQVAFWVESTGWLSHLTSDHADQLSQGGYAQSTVLMFSLWKATSRLATHAAWCGYDNVSVPIDLHQWDFIAGGQPADASAPAKPTWIVKTITTAIESWTAPGGLRVQPRLTHGHRSVSMENVDRQSRPHLLIGGQSSLTSPARFLESCVHEGSRVLSIRTVELPFALNRSFRQTMNHCRAIAADARPVRSASNSESDYVHVLVSEASHNRSPDQASSIDLTVINTAPWTSQVKLRFSNERIADCSLLCADDPNAILRPTGASDSRLLTLAPTSIVRLQVRGESEPVSLAGWYGSMVGGDQTLQRLKGHVSAVVGKIGTLASPEDYNELTNGGFEIQGQVGIVGWMHTQFPSDAVTLDSTESIEGSHSIRMTSDTASAGRIWLVSEPIPVPASGRMAVSLSVRAGKRTADANPAATNVLKSTATEPPPNEPPRHRVRVSLEGNRLRKPVRFSTEFDVPCDGHWQPRHLVLEADQIHRDQMESVRLTIDSLSPGKLWIDDIHLHDHFPTEAERTALQENAFLAIQGLQRGNLKPAAGLLNNDWSRDLMARSAMRPTPSPRSTDRNPPPVAGVVKQTGAVPADEASNSRITSPPPQKRESVADRLRDWLPKPIRF</sequence>
<evidence type="ECO:0000313" key="2">
    <source>
        <dbReference type="EMBL" id="QEG01698.1"/>
    </source>
</evidence>
<dbReference type="Proteomes" id="UP000321353">
    <property type="component" value="Chromosome"/>
</dbReference>
<dbReference type="Gene3D" id="2.60.120.260">
    <property type="entry name" value="Galactose-binding domain-like"/>
    <property type="match status" value="1"/>
</dbReference>
<dbReference type="RefSeq" id="WP_147870735.1">
    <property type="nucleotide sequence ID" value="NZ_CP036264.1"/>
</dbReference>
<proteinExistence type="predicted"/>
<dbReference type="AlphaFoldDB" id="A0A5B9MRP0"/>
<organism evidence="2 3">
    <name type="scientific">Stieleria maiorica</name>
    <dbReference type="NCBI Taxonomy" id="2795974"/>
    <lineage>
        <taxon>Bacteria</taxon>
        <taxon>Pseudomonadati</taxon>
        <taxon>Planctomycetota</taxon>
        <taxon>Planctomycetia</taxon>
        <taxon>Pirellulales</taxon>
        <taxon>Pirellulaceae</taxon>
        <taxon>Stieleria</taxon>
    </lineage>
</organism>
<feature type="region of interest" description="Disordered" evidence="1">
    <location>
        <begin position="1"/>
        <end position="20"/>
    </location>
</feature>
<feature type="region of interest" description="Disordered" evidence="1">
    <location>
        <begin position="900"/>
        <end position="962"/>
    </location>
</feature>
<feature type="compositionally biased region" description="Basic and acidic residues" evidence="1">
    <location>
        <begin position="943"/>
        <end position="956"/>
    </location>
</feature>
<evidence type="ECO:0000313" key="3">
    <source>
        <dbReference type="Proteomes" id="UP000321353"/>
    </source>
</evidence>
<gene>
    <name evidence="2" type="ORF">Mal15_57760</name>
</gene>
<name>A0A5B9MRP0_9BACT</name>
<evidence type="ECO:0000256" key="1">
    <source>
        <dbReference type="SAM" id="MobiDB-lite"/>
    </source>
</evidence>
<keyword evidence="3" id="KW-1185">Reference proteome</keyword>
<reference evidence="2 3" key="1">
    <citation type="submission" date="2019-02" db="EMBL/GenBank/DDBJ databases">
        <title>Planctomycetal bacteria perform biofilm scaping via a novel small molecule.</title>
        <authorList>
            <person name="Jeske O."/>
            <person name="Boedeker C."/>
            <person name="Wiegand S."/>
            <person name="Breitling P."/>
            <person name="Kallscheuer N."/>
            <person name="Jogler M."/>
            <person name="Rohde M."/>
            <person name="Petersen J."/>
            <person name="Medema M.H."/>
            <person name="Surup F."/>
            <person name="Jogler C."/>
        </authorList>
    </citation>
    <scope>NUCLEOTIDE SEQUENCE [LARGE SCALE GENOMIC DNA]</scope>
    <source>
        <strain evidence="2 3">Mal15</strain>
    </source>
</reference>
<dbReference type="EMBL" id="CP036264">
    <property type="protein sequence ID" value="QEG01698.1"/>
    <property type="molecule type" value="Genomic_DNA"/>
</dbReference>
<accession>A0A5B9MRP0</accession>
<dbReference type="KEGG" id="smam:Mal15_57760"/>